<dbReference type="GO" id="GO:0000976">
    <property type="term" value="F:transcription cis-regulatory region binding"/>
    <property type="evidence" value="ECO:0007669"/>
    <property type="project" value="TreeGrafter"/>
</dbReference>
<keyword evidence="8 12" id="KW-0862">Zinc</keyword>
<dbReference type="Gene3D" id="3.30.1490.190">
    <property type="match status" value="1"/>
</dbReference>
<accession>A0A1L3GL23</accession>
<protein>
    <recommendedName>
        <fullName evidence="4">Ferric uptake regulation protein</fullName>
    </recommendedName>
</protein>
<keyword evidence="7 12" id="KW-0479">Metal-binding</keyword>
<reference evidence="14 15" key="1">
    <citation type="journal article" date="2017" name="Genome Announc.">
        <title>Complete Genome Sequences of Two Acetylene-Fermenting Pelobacter acetylenicus Strains.</title>
        <authorList>
            <person name="Sutton J.M."/>
            <person name="Baesman S.M."/>
            <person name="Fierst J.L."/>
            <person name="Poret-Peterson A.T."/>
            <person name="Oremland R.S."/>
            <person name="Dunlap D.S."/>
            <person name="Akob D.M."/>
        </authorList>
    </citation>
    <scope>NUCLEOTIDE SEQUENCE [LARGE SCALE GENOMIC DNA]</scope>
    <source>
        <strain evidence="14 15">SFB93</strain>
    </source>
</reference>
<dbReference type="KEGG" id="pef:A7E78_01170"/>
<dbReference type="GO" id="GO:0045892">
    <property type="term" value="P:negative regulation of DNA-templated transcription"/>
    <property type="evidence" value="ECO:0007669"/>
    <property type="project" value="TreeGrafter"/>
</dbReference>
<dbReference type="GO" id="GO:0003700">
    <property type="term" value="F:DNA-binding transcription factor activity"/>
    <property type="evidence" value="ECO:0007669"/>
    <property type="project" value="InterPro"/>
</dbReference>
<dbReference type="SUPFAM" id="SSF46785">
    <property type="entry name" value="Winged helix' DNA-binding domain"/>
    <property type="match status" value="1"/>
</dbReference>
<dbReference type="GO" id="GO:0005829">
    <property type="term" value="C:cytosol"/>
    <property type="evidence" value="ECO:0007669"/>
    <property type="project" value="TreeGrafter"/>
</dbReference>
<keyword evidence="5" id="KW-0963">Cytoplasm</keyword>
<name>A0A1L3GL23_9BACT</name>
<dbReference type="InterPro" id="IPR036390">
    <property type="entry name" value="WH_DNA-bd_sf"/>
</dbReference>
<feature type="binding site" evidence="12">
    <location>
        <position position="141"/>
    </location>
    <ligand>
        <name>Zn(2+)</name>
        <dbReference type="ChEBI" id="CHEBI:29105"/>
    </ligand>
</feature>
<evidence type="ECO:0000313" key="14">
    <source>
        <dbReference type="EMBL" id="APG26591.1"/>
    </source>
</evidence>
<dbReference type="PANTHER" id="PTHR33202">
    <property type="entry name" value="ZINC UPTAKE REGULATION PROTEIN"/>
    <property type="match status" value="1"/>
</dbReference>
<evidence type="ECO:0000256" key="9">
    <source>
        <dbReference type="ARBA" id="ARBA00023015"/>
    </source>
</evidence>
<dbReference type="AlphaFoldDB" id="A0A1L3GL23"/>
<evidence type="ECO:0000256" key="11">
    <source>
        <dbReference type="ARBA" id="ARBA00023163"/>
    </source>
</evidence>
<evidence type="ECO:0000256" key="7">
    <source>
        <dbReference type="ARBA" id="ARBA00022723"/>
    </source>
</evidence>
<dbReference type="InterPro" id="IPR002481">
    <property type="entry name" value="FUR"/>
</dbReference>
<keyword evidence="15" id="KW-1185">Reference proteome</keyword>
<keyword evidence="11" id="KW-0804">Transcription</keyword>
<dbReference type="STRING" id="1842532.A7E78_01170"/>
<evidence type="ECO:0000256" key="4">
    <source>
        <dbReference type="ARBA" id="ARBA00020910"/>
    </source>
</evidence>
<comment type="subunit">
    <text evidence="3">Homodimer.</text>
</comment>
<evidence type="ECO:0000256" key="13">
    <source>
        <dbReference type="PIRSR" id="PIRSR602481-2"/>
    </source>
</evidence>
<evidence type="ECO:0000256" key="10">
    <source>
        <dbReference type="ARBA" id="ARBA00023125"/>
    </source>
</evidence>
<feature type="binding site" evidence="13">
    <location>
        <position position="130"/>
    </location>
    <ligand>
        <name>Fe cation</name>
        <dbReference type="ChEBI" id="CHEBI:24875"/>
    </ligand>
</feature>
<comment type="subcellular location">
    <subcellularLocation>
        <location evidence="1">Cytoplasm</location>
    </subcellularLocation>
</comment>
<dbReference type="EMBL" id="CP015519">
    <property type="protein sequence ID" value="APG26591.1"/>
    <property type="molecule type" value="Genomic_DNA"/>
</dbReference>
<organism evidence="14 15">
    <name type="scientific">Syntrophotalea acetylenivorans</name>
    <dbReference type="NCBI Taxonomy" id="1842532"/>
    <lineage>
        <taxon>Bacteria</taxon>
        <taxon>Pseudomonadati</taxon>
        <taxon>Thermodesulfobacteriota</taxon>
        <taxon>Desulfuromonadia</taxon>
        <taxon>Desulfuromonadales</taxon>
        <taxon>Syntrophotaleaceae</taxon>
        <taxon>Syntrophotalea</taxon>
    </lineage>
</organism>
<evidence type="ECO:0000256" key="5">
    <source>
        <dbReference type="ARBA" id="ARBA00022490"/>
    </source>
</evidence>
<evidence type="ECO:0000256" key="6">
    <source>
        <dbReference type="ARBA" id="ARBA00022491"/>
    </source>
</evidence>
<evidence type="ECO:0000256" key="1">
    <source>
        <dbReference type="ARBA" id="ARBA00004496"/>
    </source>
</evidence>
<dbReference type="GO" id="GO:1900705">
    <property type="term" value="P:negative regulation of siderophore biosynthetic process"/>
    <property type="evidence" value="ECO:0007669"/>
    <property type="project" value="TreeGrafter"/>
</dbReference>
<evidence type="ECO:0000313" key="15">
    <source>
        <dbReference type="Proteomes" id="UP000182517"/>
    </source>
</evidence>
<feature type="binding site" evidence="12">
    <location>
        <position position="101"/>
    </location>
    <ligand>
        <name>Zn(2+)</name>
        <dbReference type="ChEBI" id="CHEBI:29105"/>
    </ligand>
</feature>
<comment type="cofactor">
    <cofactor evidence="13">
        <name>Mn(2+)</name>
        <dbReference type="ChEBI" id="CHEBI:29035"/>
    </cofactor>
    <cofactor evidence="13">
        <name>Fe(2+)</name>
        <dbReference type="ChEBI" id="CHEBI:29033"/>
    </cofactor>
    <text evidence="13">Binds 1 Mn(2+) or Fe(2+) ion per subunit.</text>
</comment>
<dbReference type="OrthoDB" id="8659436at2"/>
<feature type="binding site" evidence="13">
    <location>
        <position position="94"/>
    </location>
    <ligand>
        <name>Fe cation</name>
        <dbReference type="ChEBI" id="CHEBI:24875"/>
    </ligand>
</feature>
<keyword evidence="9" id="KW-0805">Transcription regulation</keyword>
<proteinExistence type="inferred from homology"/>
<evidence type="ECO:0000256" key="3">
    <source>
        <dbReference type="ARBA" id="ARBA00011738"/>
    </source>
</evidence>
<evidence type="ECO:0000256" key="8">
    <source>
        <dbReference type="ARBA" id="ARBA00022833"/>
    </source>
</evidence>
<dbReference type="Gene3D" id="1.10.10.10">
    <property type="entry name" value="Winged helix-like DNA-binding domain superfamily/Winged helix DNA-binding domain"/>
    <property type="match status" value="1"/>
</dbReference>
<gene>
    <name evidence="14" type="ORF">A7E78_01170</name>
</gene>
<dbReference type="GO" id="GO:0008270">
    <property type="term" value="F:zinc ion binding"/>
    <property type="evidence" value="ECO:0007669"/>
    <property type="project" value="TreeGrafter"/>
</dbReference>
<feature type="binding site" evidence="13">
    <location>
        <position position="113"/>
    </location>
    <ligand>
        <name>Fe cation</name>
        <dbReference type="ChEBI" id="CHEBI:24875"/>
    </ligand>
</feature>
<comment type="similarity">
    <text evidence="2">Belongs to the Fur family.</text>
</comment>
<keyword evidence="10" id="KW-0238">DNA-binding</keyword>
<evidence type="ECO:0000256" key="2">
    <source>
        <dbReference type="ARBA" id="ARBA00007957"/>
    </source>
</evidence>
<dbReference type="InterPro" id="IPR036388">
    <property type="entry name" value="WH-like_DNA-bd_sf"/>
</dbReference>
<feature type="binding site" evidence="13">
    <location>
        <position position="92"/>
    </location>
    <ligand>
        <name>Fe cation</name>
        <dbReference type="ChEBI" id="CHEBI:24875"/>
    </ligand>
</feature>
<dbReference type="InterPro" id="IPR043135">
    <property type="entry name" value="Fur_C"/>
</dbReference>
<feature type="binding site" evidence="12">
    <location>
        <position position="98"/>
    </location>
    <ligand>
        <name>Zn(2+)</name>
        <dbReference type="ChEBI" id="CHEBI:29105"/>
    </ligand>
</feature>
<evidence type="ECO:0000256" key="12">
    <source>
        <dbReference type="PIRSR" id="PIRSR602481-1"/>
    </source>
</evidence>
<feature type="binding site" evidence="12">
    <location>
        <position position="138"/>
    </location>
    <ligand>
        <name>Zn(2+)</name>
        <dbReference type="ChEBI" id="CHEBI:29105"/>
    </ligand>
</feature>
<keyword evidence="13" id="KW-0408">Iron</keyword>
<keyword evidence="6" id="KW-0678">Repressor</keyword>
<dbReference type="Proteomes" id="UP000182517">
    <property type="component" value="Chromosome"/>
</dbReference>
<comment type="cofactor">
    <cofactor evidence="12">
        <name>Zn(2+)</name>
        <dbReference type="ChEBI" id="CHEBI:29105"/>
    </cofactor>
    <text evidence="12">Binds 1 zinc ion per subunit.</text>
</comment>
<dbReference type="Pfam" id="PF01475">
    <property type="entry name" value="FUR"/>
    <property type="match status" value="1"/>
</dbReference>
<dbReference type="PANTHER" id="PTHR33202:SF2">
    <property type="entry name" value="FERRIC UPTAKE REGULATION PROTEIN"/>
    <property type="match status" value="1"/>
</dbReference>
<dbReference type="CDD" id="cd07153">
    <property type="entry name" value="Fur_like"/>
    <property type="match status" value="1"/>
</dbReference>
<dbReference type="RefSeq" id="WP_072282552.1">
    <property type="nucleotide sequence ID" value="NZ_CP015519.1"/>
</dbReference>
<sequence length="144" mass="16548">MMPDKRTTFREFVARKGLKWTKQREIILDEFLNSKEHLSTEALYLEIRSKNPHIGYATVYRTLKLFAECGIAEERDFGAGQVLYELSHGGDHHDHLICTGCGAIIEFEDKRIEKLQEQVAQDHHFIISSHRLEIFGLCTKCAAG</sequence>